<dbReference type="InterPro" id="IPR018584">
    <property type="entry name" value="GT87"/>
</dbReference>
<feature type="transmembrane region" description="Helical" evidence="9">
    <location>
        <begin position="107"/>
        <end position="130"/>
    </location>
</feature>
<organism evidence="10 11">
    <name type="scientific">Streptomyces fildesensis</name>
    <dbReference type="NCBI Taxonomy" id="375757"/>
    <lineage>
        <taxon>Bacteria</taxon>
        <taxon>Bacillati</taxon>
        <taxon>Actinomycetota</taxon>
        <taxon>Actinomycetes</taxon>
        <taxon>Kitasatosporales</taxon>
        <taxon>Streptomycetaceae</taxon>
        <taxon>Streptomyces</taxon>
    </lineage>
</organism>
<evidence type="ECO:0000256" key="8">
    <source>
        <dbReference type="SAM" id="MobiDB-lite"/>
    </source>
</evidence>
<evidence type="ECO:0000256" key="7">
    <source>
        <dbReference type="ARBA" id="ARBA00024033"/>
    </source>
</evidence>
<accession>A0ABW8C6L2</accession>
<sequence>MASCGEAECTGCACDTDRERTAPAGSRFGIESRWWPLAAYWVASRLVMLAMLRTGHGDIAEEVHRLYTRWAGELEAGSFPAGDVTWQYPPGAGLVMLAPTLLPVVSYLQGFVALMVLADAVVVLALVRAARNGGQAGEPGSAAGAWLWAGGLPLLLALPFARFDVAVTALAVLSLLVIGRRPWLGGTLAGLAAMIKVWPALVVLGTPRGRSTRQAWSAVLVSAAVLLTVLAIGFRGTFGFLSSQGNRGVEVESMGGTLLHLARLGGWPGRVKMHYGSFEFLGPYVSSVARGSLLLTAVAFGWLLLWRWRARVWSAATVYDAALTAVLLFTSTSRVISPQYLIWLIALAAVCLTVRGTTQRPVAVLLLLATAVTAVDFPLFFGAVLNSSWQGVAVLVARNSLLAAATLLSCVRLWRAAVPARRTSRTTGRRAGLRPVPLESGAVGGG</sequence>
<comment type="caution">
    <text evidence="10">The sequence shown here is derived from an EMBL/GenBank/DDBJ whole genome shotgun (WGS) entry which is preliminary data.</text>
</comment>
<keyword evidence="6 9" id="KW-0472">Membrane</keyword>
<protein>
    <submittedName>
        <fullName evidence="10">Glycosyltransferase 87 family protein</fullName>
    </submittedName>
</protein>
<gene>
    <name evidence="10" type="ORF">ACIGXA_16235</name>
</gene>
<feature type="region of interest" description="Disordered" evidence="8">
    <location>
        <begin position="425"/>
        <end position="446"/>
    </location>
</feature>
<evidence type="ECO:0000256" key="9">
    <source>
        <dbReference type="SAM" id="Phobius"/>
    </source>
</evidence>
<reference evidence="10 11" key="1">
    <citation type="submission" date="2024-10" db="EMBL/GenBank/DDBJ databases">
        <title>The Natural Products Discovery Center: Release of the First 8490 Sequenced Strains for Exploring Actinobacteria Biosynthetic Diversity.</title>
        <authorList>
            <person name="Kalkreuter E."/>
            <person name="Kautsar S.A."/>
            <person name="Yang D."/>
            <person name="Bader C.D."/>
            <person name="Teijaro C.N."/>
            <person name="Fluegel L."/>
            <person name="Davis C.M."/>
            <person name="Simpson J.R."/>
            <person name="Lauterbach L."/>
            <person name="Steele A.D."/>
            <person name="Gui C."/>
            <person name="Meng S."/>
            <person name="Li G."/>
            <person name="Viehrig K."/>
            <person name="Ye F."/>
            <person name="Su P."/>
            <person name="Kiefer A.F."/>
            <person name="Nichols A."/>
            <person name="Cepeda A.J."/>
            <person name="Yan W."/>
            <person name="Fan B."/>
            <person name="Jiang Y."/>
            <person name="Adhikari A."/>
            <person name="Zheng C.-J."/>
            <person name="Schuster L."/>
            <person name="Cowan T.M."/>
            <person name="Smanski M.J."/>
            <person name="Chevrette M.G."/>
            <person name="De Carvalho L.P.S."/>
            <person name="Shen B."/>
        </authorList>
    </citation>
    <scope>NUCLEOTIDE SEQUENCE [LARGE SCALE GENOMIC DNA]</scope>
    <source>
        <strain evidence="10 11">NPDC053399</strain>
    </source>
</reference>
<evidence type="ECO:0000256" key="2">
    <source>
        <dbReference type="ARBA" id="ARBA00022475"/>
    </source>
</evidence>
<evidence type="ECO:0000256" key="3">
    <source>
        <dbReference type="ARBA" id="ARBA00022679"/>
    </source>
</evidence>
<feature type="transmembrane region" description="Helical" evidence="9">
    <location>
        <begin position="216"/>
        <end position="234"/>
    </location>
</feature>
<dbReference type="RefSeq" id="WP_399649210.1">
    <property type="nucleotide sequence ID" value="NZ_JBITYG010000004.1"/>
</dbReference>
<feature type="transmembrane region" description="Helical" evidence="9">
    <location>
        <begin position="362"/>
        <end position="385"/>
    </location>
</feature>
<keyword evidence="3" id="KW-0808">Transferase</keyword>
<evidence type="ECO:0000256" key="5">
    <source>
        <dbReference type="ARBA" id="ARBA00022989"/>
    </source>
</evidence>
<keyword evidence="11" id="KW-1185">Reference proteome</keyword>
<evidence type="ECO:0000256" key="4">
    <source>
        <dbReference type="ARBA" id="ARBA00022692"/>
    </source>
</evidence>
<comment type="similarity">
    <text evidence="7">Belongs to the glycosyltransferase 87 family.</text>
</comment>
<proteinExistence type="inferred from homology"/>
<evidence type="ECO:0000256" key="6">
    <source>
        <dbReference type="ARBA" id="ARBA00023136"/>
    </source>
</evidence>
<feature type="transmembrane region" description="Helical" evidence="9">
    <location>
        <begin position="142"/>
        <end position="163"/>
    </location>
</feature>
<evidence type="ECO:0000256" key="1">
    <source>
        <dbReference type="ARBA" id="ARBA00004651"/>
    </source>
</evidence>
<name>A0ABW8C6L2_9ACTN</name>
<evidence type="ECO:0000313" key="11">
    <source>
        <dbReference type="Proteomes" id="UP001614394"/>
    </source>
</evidence>
<feature type="transmembrane region" description="Helical" evidence="9">
    <location>
        <begin position="312"/>
        <end position="330"/>
    </location>
</feature>
<keyword evidence="2" id="KW-1003">Cell membrane</keyword>
<dbReference type="EMBL" id="JBITYG010000004">
    <property type="protein sequence ID" value="MFI9102066.1"/>
    <property type="molecule type" value="Genomic_DNA"/>
</dbReference>
<dbReference type="Proteomes" id="UP001614394">
    <property type="component" value="Unassembled WGS sequence"/>
</dbReference>
<feature type="transmembrane region" description="Helical" evidence="9">
    <location>
        <begin position="336"/>
        <end position="355"/>
    </location>
</feature>
<comment type="subcellular location">
    <subcellularLocation>
        <location evidence="1">Cell membrane</location>
        <topology evidence="1">Multi-pass membrane protein</topology>
    </subcellularLocation>
</comment>
<feature type="transmembrane region" description="Helical" evidence="9">
    <location>
        <begin position="391"/>
        <end position="414"/>
    </location>
</feature>
<keyword evidence="4 9" id="KW-0812">Transmembrane</keyword>
<feature type="transmembrane region" description="Helical" evidence="9">
    <location>
        <begin position="284"/>
        <end position="305"/>
    </location>
</feature>
<evidence type="ECO:0000313" key="10">
    <source>
        <dbReference type="EMBL" id="MFI9102066.1"/>
    </source>
</evidence>
<dbReference type="Pfam" id="PF09594">
    <property type="entry name" value="GT87"/>
    <property type="match status" value="1"/>
</dbReference>
<keyword evidence="5 9" id="KW-1133">Transmembrane helix</keyword>
<feature type="transmembrane region" description="Helical" evidence="9">
    <location>
        <begin position="183"/>
        <end position="204"/>
    </location>
</feature>